<dbReference type="InterPro" id="IPR000086">
    <property type="entry name" value="NUDIX_hydrolase_dom"/>
</dbReference>
<protein>
    <submittedName>
        <fullName evidence="4">NUDIX hydrolase</fullName>
    </submittedName>
</protein>
<dbReference type="InterPro" id="IPR020084">
    <property type="entry name" value="NUDIX_hydrolase_CS"/>
</dbReference>
<evidence type="ECO:0000256" key="1">
    <source>
        <dbReference type="ARBA" id="ARBA00001946"/>
    </source>
</evidence>
<dbReference type="GO" id="GO:0006753">
    <property type="term" value="P:nucleoside phosphate metabolic process"/>
    <property type="evidence" value="ECO:0007669"/>
    <property type="project" value="TreeGrafter"/>
</dbReference>
<dbReference type="InterPro" id="IPR015797">
    <property type="entry name" value="NUDIX_hydrolase-like_dom_sf"/>
</dbReference>
<dbReference type="GO" id="GO:0016787">
    <property type="term" value="F:hydrolase activity"/>
    <property type="evidence" value="ECO:0007669"/>
    <property type="project" value="UniProtKB-KW"/>
</dbReference>
<name>A0AAT9GP35_9CREN</name>
<comment type="cofactor">
    <cofactor evidence="1">
        <name>Mg(2+)</name>
        <dbReference type="ChEBI" id="CHEBI:18420"/>
    </cofactor>
</comment>
<organism evidence="4">
    <name type="scientific">Sulfurisphaera javensis</name>
    <dbReference type="NCBI Taxonomy" id="2049879"/>
    <lineage>
        <taxon>Archaea</taxon>
        <taxon>Thermoproteota</taxon>
        <taxon>Thermoprotei</taxon>
        <taxon>Sulfolobales</taxon>
        <taxon>Sulfolobaceae</taxon>
        <taxon>Sulfurisphaera</taxon>
    </lineage>
</organism>
<dbReference type="PROSITE" id="PS00893">
    <property type="entry name" value="NUDIX_BOX"/>
    <property type="match status" value="1"/>
</dbReference>
<proteinExistence type="predicted"/>
<dbReference type="KEGG" id="sjv:SJAV_04950"/>
<dbReference type="PROSITE" id="PS51462">
    <property type="entry name" value="NUDIX"/>
    <property type="match status" value="1"/>
</dbReference>
<gene>
    <name evidence="4" type="ORF">SJAV_04950</name>
</gene>
<evidence type="ECO:0000259" key="3">
    <source>
        <dbReference type="PROSITE" id="PS51462"/>
    </source>
</evidence>
<dbReference type="EMBL" id="AP031322">
    <property type="protein sequence ID" value="BFH72551.1"/>
    <property type="molecule type" value="Genomic_DNA"/>
</dbReference>
<evidence type="ECO:0000256" key="2">
    <source>
        <dbReference type="ARBA" id="ARBA00022801"/>
    </source>
</evidence>
<accession>A0AAT9GP35</accession>
<dbReference type="GO" id="GO:0019693">
    <property type="term" value="P:ribose phosphate metabolic process"/>
    <property type="evidence" value="ECO:0007669"/>
    <property type="project" value="TreeGrafter"/>
</dbReference>
<feature type="domain" description="Nudix hydrolase" evidence="3">
    <location>
        <begin position="30"/>
        <end position="158"/>
    </location>
</feature>
<dbReference type="Pfam" id="PF00293">
    <property type="entry name" value="NUDIX"/>
    <property type="match status" value="1"/>
</dbReference>
<reference evidence="4" key="1">
    <citation type="submission" date="2024-03" db="EMBL/GenBank/DDBJ databases">
        <title>Complete genome sequence of Sulfurisphaera javensis strain KD-1.</title>
        <authorList>
            <person name="Sakai H."/>
            <person name="Nur N."/>
            <person name="Suwanto A."/>
            <person name="Kurosawa N."/>
        </authorList>
    </citation>
    <scope>NUCLEOTIDE SEQUENCE</scope>
    <source>
        <strain evidence="4">KD-1</strain>
    </source>
</reference>
<keyword evidence="2 4" id="KW-0378">Hydrolase</keyword>
<dbReference type="PANTHER" id="PTHR11839">
    <property type="entry name" value="UDP/ADP-SUGAR PYROPHOSPHATASE"/>
    <property type="match status" value="1"/>
</dbReference>
<dbReference type="CDD" id="cd03424">
    <property type="entry name" value="NUDIX_ADPRase_Nudt5_UGPPase_Nudt14"/>
    <property type="match status" value="1"/>
</dbReference>
<dbReference type="SUPFAM" id="SSF55811">
    <property type="entry name" value="Nudix"/>
    <property type="match status" value="1"/>
</dbReference>
<evidence type="ECO:0000313" key="4">
    <source>
        <dbReference type="EMBL" id="BFH72551.1"/>
    </source>
</evidence>
<dbReference type="AlphaFoldDB" id="A0AAT9GP35"/>
<dbReference type="Gene3D" id="3.90.79.10">
    <property type="entry name" value="Nucleoside Triphosphate Pyrophosphohydrolase"/>
    <property type="match status" value="1"/>
</dbReference>
<dbReference type="GeneID" id="92353427"/>
<dbReference type="RefSeq" id="WP_369610765.1">
    <property type="nucleotide sequence ID" value="NZ_AP031322.1"/>
</dbReference>
<sequence>MRIFSSQKFDVIIDKFSLPNGKEVEKAYVKHRGSVVIVPFLDKETIIMIKQYRPIVGKWLYELPAGTIEENEIEENTAKRELEEEIGYKANNLKKLFSFYVSPGVTTEIMHVYIAKDLVKTSQHLEEYEIIEPFEIKLGDAIKMVLDGKIEDGKTMLTLLFISQKYQELLTLQLI</sequence>
<dbReference type="PANTHER" id="PTHR11839:SF18">
    <property type="entry name" value="NUDIX HYDROLASE DOMAIN-CONTAINING PROTEIN"/>
    <property type="match status" value="1"/>
</dbReference>